<keyword evidence="4 6" id="KW-0862">Zinc</keyword>
<sequence length="369" mass="38782">MSTIRTRAAVLRAADGPFQLEDVELDAVGPGQVVVRIAGVGICHSDFLPRTPMAKPPIVTGHEGSGVVVARGDGVTELAVGDHVVLSFDSCGHCRNCLDAQPAYCTSFWPRNMSGYRPGRPTNVRDAQGLPVQGNWFGQSSFAEYSVVAARNAVKVDPSLPLELLGPLSCGVLTGAGSVFTSLGVEAGDSLAVFGAGTVGLSAIMAARVAGAAVIVAVDKNPDRLRLAEKLGATHAFTADTEDLVEAVKSLVPGGLDYSLDTTGVPEVVSKAIDVLRLRGVCGCVGVQLKPLLVRPDQLAFGRTIKGILEGDSVPKLLIPRLLELWQQGRFPFDQLIETFPLEQINEAERAMKSGAVVKPVLVPGKEDS</sequence>
<evidence type="ECO:0000256" key="6">
    <source>
        <dbReference type="RuleBase" id="RU361277"/>
    </source>
</evidence>
<keyword evidence="3 6" id="KW-0479">Metal-binding</keyword>
<dbReference type="InterPro" id="IPR013149">
    <property type="entry name" value="ADH-like_C"/>
</dbReference>
<feature type="domain" description="Enoyl reductase (ER)" evidence="7">
    <location>
        <begin position="16"/>
        <end position="362"/>
    </location>
</feature>
<protein>
    <submittedName>
        <fullName evidence="8">Aryl-alcohol dehydrogenase</fullName>
    </submittedName>
</protein>
<evidence type="ECO:0000259" key="7">
    <source>
        <dbReference type="SMART" id="SM00829"/>
    </source>
</evidence>
<dbReference type="InterPro" id="IPR011032">
    <property type="entry name" value="GroES-like_sf"/>
</dbReference>
<dbReference type="InterPro" id="IPR002328">
    <property type="entry name" value="ADH_Zn_CS"/>
</dbReference>
<dbReference type="PANTHER" id="PTHR43350">
    <property type="entry name" value="NAD-DEPENDENT ALCOHOL DEHYDROGENASE"/>
    <property type="match status" value="1"/>
</dbReference>
<gene>
    <name evidence="8" type="ORF">ATK86_6513</name>
</gene>
<dbReference type="Pfam" id="PF00107">
    <property type="entry name" value="ADH_zinc_N"/>
    <property type="match status" value="1"/>
</dbReference>
<dbReference type="SMART" id="SM00829">
    <property type="entry name" value="PKS_ER"/>
    <property type="match status" value="1"/>
</dbReference>
<reference evidence="8 9" key="1">
    <citation type="submission" date="2017-12" db="EMBL/GenBank/DDBJ databases">
        <title>Sequencing the genomes of 1000 Actinobacteria strains.</title>
        <authorList>
            <person name="Klenk H.-P."/>
        </authorList>
    </citation>
    <scope>NUCLEOTIDE SEQUENCE [LARGE SCALE GENOMIC DNA]</scope>
    <source>
        <strain evidence="8 9">DSM 44489</strain>
    </source>
</reference>
<dbReference type="Proteomes" id="UP000233766">
    <property type="component" value="Unassembled WGS sequence"/>
</dbReference>
<dbReference type="InterPro" id="IPR036291">
    <property type="entry name" value="NAD(P)-bd_dom_sf"/>
</dbReference>
<comment type="cofactor">
    <cofactor evidence="1 6">
        <name>Zn(2+)</name>
        <dbReference type="ChEBI" id="CHEBI:29105"/>
    </cofactor>
</comment>
<proteinExistence type="inferred from homology"/>
<organism evidence="8 9">
    <name type="scientific">Nocardia fluminea</name>
    <dbReference type="NCBI Taxonomy" id="134984"/>
    <lineage>
        <taxon>Bacteria</taxon>
        <taxon>Bacillati</taxon>
        <taxon>Actinomycetota</taxon>
        <taxon>Actinomycetes</taxon>
        <taxon>Mycobacteriales</taxon>
        <taxon>Nocardiaceae</taxon>
        <taxon>Nocardia</taxon>
    </lineage>
</organism>
<dbReference type="FunFam" id="3.40.50.720:FF:000003">
    <property type="entry name" value="S-(hydroxymethyl)glutathione dehydrogenase"/>
    <property type="match status" value="1"/>
</dbReference>
<evidence type="ECO:0000313" key="8">
    <source>
        <dbReference type="EMBL" id="PKV82030.1"/>
    </source>
</evidence>
<dbReference type="CDD" id="cd08278">
    <property type="entry name" value="benzyl_alcohol_DH"/>
    <property type="match status" value="1"/>
</dbReference>
<dbReference type="SUPFAM" id="SSF50129">
    <property type="entry name" value="GroES-like"/>
    <property type="match status" value="1"/>
</dbReference>
<dbReference type="PROSITE" id="PS00059">
    <property type="entry name" value="ADH_ZINC"/>
    <property type="match status" value="1"/>
</dbReference>
<evidence type="ECO:0000256" key="5">
    <source>
        <dbReference type="ARBA" id="ARBA00023002"/>
    </source>
</evidence>
<keyword evidence="9" id="KW-1185">Reference proteome</keyword>
<dbReference type="GO" id="GO:0008270">
    <property type="term" value="F:zinc ion binding"/>
    <property type="evidence" value="ECO:0007669"/>
    <property type="project" value="InterPro"/>
</dbReference>
<keyword evidence="5" id="KW-0560">Oxidoreductase</keyword>
<evidence type="ECO:0000256" key="4">
    <source>
        <dbReference type="ARBA" id="ARBA00022833"/>
    </source>
</evidence>
<dbReference type="Pfam" id="PF08240">
    <property type="entry name" value="ADH_N"/>
    <property type="match status" value="1"/>
</dbReference>
<name>A0A2N3VK96_9NOCA</name>
<dbReference type="EMBL" id="PJMW01000002">
    <property type="protein sequence ID" value="PKV82030.1"/>
    <property type="molecule type" value="Genomic_DNA"/>
</dbReference>
<dbReference type="AlphaFoldDB" id="A0A2N3VK96"/>
<comment type="similarity">
    <text evidence="2 6">Belongs to the zinc-containing alcohol dehydrogenase family.</text>
</comment>
<dbReference type="RefSeq" id="WP_342748291.1">
    <property type="nucleotide sequence ID" value="NZ_PJMW01000002.1"/>
</dbReference>
<dbReference type="InterPro" id="IPR020843">
    <property type="entry name" value="ER"/>
</dbReference>
<dbReference type="Gene3D" id="3.90.180.10">
    <property type="entry name" value="Medium-chain alcohol dehydrogenases, catalytic domain"/>
    <property type="match status" value="1"/>
</dbReference>
<dbReference type="Gene3D" id="3.40.50.720">
    <property type="entry name" value="NAD(P)-binding Rossmann-like Domain"/>
    <property type="match status" value="1"/>
</dbReference>
<evidence type="ECO:0000313" key="9">
    <source>
        <dbReference type="Proteomes" id="UP000233766"/>
    </source>
</evidence>
<evidence type="ECO:0000256" key="2">
    <source>
        <dbReference type="ARBA" id="ARBA00008072"/>
    </source>
</evidence>
<comment type="caution">
    <text evidence="8">The sequence shown here is derived from an EMBL/GenBank/DDBJ whole genome shotgun (WGS) entry which is preliminary data.</text>
</comment>
<dbReference type="GO" id="GO:0016491">
    <property type="term" value="F:oxidoreductase activity"/>
    <property type="evidence" value="ECO:0007669"/>
    <property type="project" value="UniProtKB-KW"/>
</dbReference>
<accession>A0A2N3VK96</accession>
<dbReference type="InterPro" id="IPR013154">
    <property type="entry name" value="ADH-like_N"/>
</dbReference>
<evidence type="ECO:0000256" key="3">
    <source>
        <dbReference type="ARBA" id="ARBA00022723"/>
    </source>
</evidence>
<dbReference type="PANTHER" id="PTHR43350:SF21">
    <property type="entry name" value="S-NITROSOMYCOTHIOL REDUCTASE MSCR"/>
    <property type="match status" value="1"/>
</dbReference>
<dbReference type="SUPFAM" id="SSF51735">
    <property type="entry name" value="NAD(P)-binding Rossmann-fold domains"/>
    <property type="match status" value="1"/>
</dbReference>
<evidence type="ECO:0000256" key="1">
    <source>
        <dbReference type="ARBA" id="ARBA00001947"/>
    </source>
</evidence>